<name>A0A9P0I954_SPOLI</name>
<dbReference type="InterPro" id="IPR001254">
    <property type="entry name" value="Trypsin_dom"/>
</dbReference>
<feature type="domain" description="Peptidase S1" evidence="1">
    <location>
        <begin position="1"/>
        <end position="164"/>
    </location>
</feature>
<dbReference type="PANTHER" id="PTHR24260:SF132">
    <property type="entry name" value="PEPTIDASE S1 DOMAIN-CONTAINING PROTEIN"/>
    <property type="match status" value="1"/>
</dbReference>
<dbReference type="Proteomes" id="UP001153321">
    <property type="component" value="Chromosome 22"/>
</dbReference>
<evidence type="ECO:0000313" key="2">
    <source>
        <dbReference type="EMBL" id="CAH1641050.1"/>
    </source>
</evidence>
<dbReference type="AlphaFoldDB" id="A0A9P0I954"/>
<dbReference type="InterPro" id="IPR043504">
    <property type="entry name" value="Peptidase_S1_PA_chymotrypsin"/>
</dbReference>
<dbReference type="Gene3D" id="2.40.10.10">
    <property type="entry name" value="Trypsin-like serine proteases"/>
    <property type="match status" value="1"/>
</dbReference>
<evidence type="ECO:0000259" key="1">
    <source>
        <dbReference type="PROSITE" id="PS50240"/>
    </source>
</evidence>
<evidence type="ECO:0000313" key="3">
    <source>
        <dbReference type="Proteomes" id="UP001153321"/>
    </source>
</evidence>
<reference evidence="2" key="1">
    <citation type="submission" date="2022-02" db="EMBL/GenBank/DDBJ databases">
        <authorList>
            <person name="King R."/>
        </authorList>
    </citation>
    <scope>NUCLEOTIDE SEQUENCE</scope>
</reference>
<dbReference type="GO" id="GO:0004252">
    <property type="term" value="F:serine-type endopeptidase activity"/>
    <property type="evidence" value="ECO:0007669"/>
    <property type="project" value="InterPro"/>
</dbReference>
<dbReference type="InterPro" id="IPR051333">
    <property type="entry name" value="CLIP_Serine_Protease"/>
</dbReference>
<dbReference type="InterPro" id="IPR009003">
    <property type="entry name" value="Peptidase_S1_PA"/>
</dbReference>
<accession>A0A9P0I954</accession>
<protein>
    <recommendedName>
        <fullName evidence="1">Peptidase S1 domain-containing protein</fullName>
    </recommendedName>
</protein>
<gene>
    <name evidence="2" type="ORF">SPLIT_LOCUS6406</name>
</gene>
<dbReference type="GO" id="GO:0006508">
    <property type="term" value="P:proteolysis"/>
    <property type="evidence" value="ECO:0007669"/>
    <property type="project" value="InterPro"/>
</dbReference>
<proteinExistence type="predicted"/>
<dbReference type="PANTHER" id="PTHR24260">
    <property type="match status" value="1"/>
</dbReference>
<sequence>MDYILHPQYQNRVTLATIALLDLVGWSESQMNDWKAPVLPICLPVKGGGLFTDMYAIKFTDTTKEMQKEVYKMKFVDDQDCEEFYYKAQLSFGKTNPVNPLCAVAVSGNVTMPCVWDAGTVLVTRQSWGFWKLLGFAVKSPGCKAPTRFLNIHDYLPWINDIITRKPYEDYEDVYKLAMRRLSPYKFILFKGDAKIPKSMGQCSRKTRGGVLYKDSSEFNTNSNLAQGFFHVVVSQIASFRCVEVSLDCKMRTNAAIWLEHNCHPDMMGLAYNQSRGGDRERLLCFVYFKTSAFVEVRFIFSFSAMIEVTLFGNEESPRFIPNPFKSSQHTTAWWPTDRLLIMSHWTPTNTWWYGL</sequence>
<dbReference type="SUPFAM" id="SSF50494">
    <property type="entry name" value="Trypsin-like serine proteases"/>
    <property type="match status" value="1"/>
</dbReference>
<dbReference type="EMBL" id="LR824553">
    <property type="protein sequence ID" value="CAH1641050.1"/>
    <property type="molecule type" value="Genomic_DNA"/>
</dbReference>
<dbReference type="PROSITE" id="PS50240">
    <property type="entry name" value="TRYPSIN_DOM"/>
    <property type="match status" value="1"/>
</dbReference>
<keyword evidence="3" id="KW-1185">Reference proteome</keyword>
<organism evidence="2 3">
    <name type="scientific">Spodoptera littoralis</name>
    <name type="common">Egyptian cotton leafworm</name>
    <dbReference type="NCBI Taxonomy" id="7109"/>
    <lineage>
        <taxon>Eukaryota</taxon>
        <taxon>Metazoa</taxon>
        <taxon>Ecdysozoa</taxon>
        <taxon>Arthropoda</taxon>
        <taxon>Hexapoda</taxon>
        <taxon>Insecta</taxon>
        <taxon>Pterygota</taxon>
        <taxon>Neoptera</taxon>
        <taxon>Endopterygota</taxon>
        <taxon>Lepidoptera</taxon>
        <taxon>Glossata</taxon>
        <taxon>Ditrysia</taxon>
        <taxon>Noctuoidea</taxon>
        <taxon>Noctuidae</taxon>
        <taxon>Amphipyrinae</taxon>
        <taxon>Spodoptera</taxon>
    </lineage>
</organism>